<dbReference type="RefSeq" id="WP_053234688.1">
    <property type="nucleotide sequence ID" value="NZ_CP011125.1"/>
</dbReference>
<dbReference type="OrthoDB" id="5519433at2"/>
<evidence type="ECO:0000313" key="2">
    <source>
        <dbReference type="Proteomes" id="UP000034883"/>
    </source>
</evidence>
<gene>
    <name evidence="1" type="ORF">DB32_004578</name>
</gene>
<accession>A0A0F6SFS0</accession>
<reference evidence="1 2" key="1">
    <citation type="submission" date="2015-03" db="EMBL/GenBank/DDBJ databases">
        <title>Genome assembly of Sandaracinus amylolyticus DSM 53668.</title>
        <authorList>
            <person name="Sharma G."/>
            <person name="Subramanian S."/>
        </authorList>
    </citation>
    <scope>NUCLEOTIDE SEQUENCE [LARGE SCALE GENOMIC DNA]</scope>
    <source>
        <strain evidence="1 2">DSM 53668</strain>
    </source>
</reference>
<dbReference type="InterPro" id="IPR019660">
    <property type="entry name" value="Put_sensory_transdc_reg_YbjN"/>
</dbReference>
<organism evidence="1 2">
    <name type="scientific">Sandaracinus amylolyticus</name>
    <dbReference type="NCBI Taxonomy" id="927083"/>
    <lineage>
        <taxon>Bacteria</taxon>
        <taxon>Pseudomonadati</taxon>
        <taxon>Myxococcota</taxon>
        <taxon>Polyangia</taxon>
        <taxon>Polyangiales</taxon>
        <taxon>Sandaracinaceae</taxon>
        <taxon>Sandaracinus</taxon>
    </lineage>
</organism>
<sequence>MARVRLGPDTIRAILEEGGWPCHRIADDTFRSLFQGKNASFPFFVRIDPAGFVVFAIVPYLRSPSDAAIAGKLYARLLELNQSLLMAKFSIDDDLDVVLSVEYAVAELDRSEFDDALDVLSYYADRHYDELRKLCAGSDAIGRTGV</sequence>
<keyword evidence="2" id="KW-1185">Reference proteome</keyword>
<name>A0A0F6SFS0_9BACT</name>
<dbReference type="KEGG" id="samy:DB32_004578"/>
<protein>
    <recommendedName>
        <fullName evidence="3">YbjN domain-containing protein</fullName>
    </recommendedName>
</protein>
<dbReference type="Gene3D" id="3.30.1460.10">
    <property type="match status" value="1"/>
</dbReference>
<dbReference type="Proteomes" id="UP000034883">
    <property type="component" value="Chromosome"/>
</dbReference>
<dbReference type="EMBL" id="CP011125">
    <property type="protein sequence ID" value="AKF07429.1"/>
    <property type="molecule type" value="Genomic_DNA"/>
</dbReference>
<evidence type="ECO:0008006" key="3">
    <source>
        <dbReference type="Google" id="ProtNLM"/>
    </source>
</evidence>
<dbReference type="AlphaFoldDB" id="A0A0F6SFS0"/>
<dbReference type="STRING" id="927083.DB32_004578"/>
<dbReference type="Pfam" id="PF10722">
    <property type="entry name" value="YbjN"/>
    <property type="match status" value="1"/>
</dbReference>
<evidence type="ECO:0000313" key="1">
    <source>
        <dbReference type="EMBL" id="AKF07429.1"/>
    </source>
</evidence>
<proteinExistence type="predicted"/>
<dbReference type="SUPFAM" id="SSF69635">
    <property type="entry name" value="Type III secretory system chaperone-like"/>
    <property type="match status" value="1"/>
</dbReference>